<dbReference type="CDD" id="cd04301">
    <property type="entry name" value="NAT_SF"/>
    <property type="match status" value="1"/>
</dbReference>
<dbReference type="STRING" id="999627.SAMN05216236_1693"/>
<dbReference type="EMBL" id="FPAW01000069">
    <property type="protein sequence ID" value="SFU21749.1"/>
    <property type="molecule type" value="Genomic_DNA"/>
</dbReference>
<dbReference type="Proteomes" id="UP000182466">
    <property type="component" value="Unassembled WGS sequence"/>
</dbReference>
<reference evidence="2 3" key="1">
    <citation type="submission" date="2016-10" db="EMBL/GenBank/DDBJ databases">
        <authorList>
            <person name="de Groot N.N."/>
        </authorList>
    </citation>
    <scope>NUCLEOTIDE SEQUENCE [LARGE SCALE GENOMIC DNA]</scope>
    <source>
        <strain evidence="2 3">CGMCC 1.10959</strain>
    </source>
</reference>
<feature type="domain" description="N-acetyltransferase" evidence="1">
    <location>
        <begin position="5"/>
        <end position="172"/>
    </location>
</feature>
<dbReference type="InterPro" id="IPR016181">
    <property type="entry name" value="Acyl_CoA_acyltransferase"/>
</dbReference>
<sequence length="176" mass="19844">MECAIELSFAKSERDIEAVRSLMREYLVWHQIRYSESRDQLEKHVDYKAHELAIDRLPGEYDSPKSCFLMARRGHDALGCVAVRDLGEGIAEMRRMFVSPQAQGSGVGRRLATGIMKIASALGYATMRLNTGPLQTEAVNLYQKLGFKAVEPYNDLPPALRERLVFMECDLMSAEA</sequence>
<organism evidence="2 3">
    <name type="scientific">Sedimentitalea nanhaiensis</name>
    <dbReference type="NCBI Taxonomy" id="999627"/>
    <lineage>
        <taxon>Bacteria</taxon>
        <taxon>Pseudomonadati</taxon>
        <taxon>Pseudomonadota</taxon>
        <taxon>Alphaproteobacteria</taxon>
        <taxon>Rhodobacterales</taxon>
        <taxon>Paracoccaceae</taxon>
        <taxon>Sedimentitalea</taxon>
    </lineage>
</organism>
<gene>
    <name evidence="2" type="ORF">SAMN05216236_1693</name>
</gene>
<dbReference type="InterPro" id="IPR052777">
    <property type="entry name" value="Acetyltransferase_Enz"/>
</dbReference>
<evidence type="ECO:0000313" key="3">
    <source>
        <dbReference type="Proteomes" id="UP000182466"/>
    </source>
</evidence>
<dbReference type="PANTHER" id="PTHR43305:SF1">
    <property type="entry name" value="FAMILY N-ACETYLTRANSFERASE, PUTATIVE (AFU_ORTHOLOGUE AFUA_2G01380)-RELATED"/>
    <property type="match status" value="1"/>
</dbReference>
<name>A0A1I7ECU9_9RHOB</name>
<keyword evidence="3" id="KW-1185">Reference proteome</keyword>
<protein>
    <submittedName>
        <fullName evidence="2">N-acetylglutamate synthase, GNAT family</fullName>
    </submittedName>
</protein>
<dbReference type="AlphaFoldDB" id="A0A1I7ECU9"/>
<dbReference type="GO" id="GO:0016747">
    <property type="term" value="F:acyltransferase activity, transferring groups other than amino-acyl groups"/>
    <property type="evidence" value="ECO:0007669"/>
    <property type="project" value="InterPro"/>
</dbReference>
<dbReference type="Gene3D" id="3.40.630.30">
    <property type="match status" value="1"/>
</dbReference>
<dbReference type="PANTHER" id="PTHR43305">
    <property type="entry name" value="FAMILY N-ACETYLTRANSFERASE, PUTATIVE (AFU_ORTHOLOGUE AFUA_2G01380)-RELATED"/>
    <property type="match status" value="1"/>
</dbReference>
<accession>A0A1I7ECU9</accession>
<dbReference type="eggNOG" id="COG0456">
    <property type="taxonomic scope" value="Bacteria"/>
</dbReference>
<dbReference type="InterPro" id="IPR000182">
    <property type="entry name" value="GNAT_dom"/>
</dbReference>
<evidence type="ECO:0000313" key="2">
    <source>
        <dbReference type="EMBL" id="SFU21749.1"/>
    </source>
</evidence>
<evidence type="ECO:0000259" key="1">
    <source>
        <dbReference type="PROSITE" id="PS51186"/>
    </source>
</evidence>
<proteinExistence type="predicted"/>
<dbReference type="PROSITE" id="PS51186">
    <property type="entry name" value="GNAT"/>
    <property type="match status" value="1"/>
</dbReference>
<dbReference type="Pfam" id="PF00583">
    <property type="entry name" value="Acetyltransf_1"/>
    <property type="match status" value="1"/>
</dbReference>
<dbReference type="SUPFAM" id="SSF55729">
    <property type="entry name" value="Acyl-CoA N-acyltransferases (Nat)"/>
    <property type="match status" value="1"/>
</dbReference>